<dbReference type="InterPro" id="IPR058329">
    <property type="entry name" value="Arp1_N"/>
</dbReference>
<feature type="domain" description="Scytalone dehydratase-like protein Arp1 N-terminal" evidence="2">
    <location>
        <begin position="44"/>
        <end position="109"/>
    </location>
</feature>
<gene>
    <name evidence="3" type="ORF">HETSPECPRED_006044</name>
</gene>
<dbReference type="InterPro" id="IPR023631">
    <property type="entry name" value="Amidase_dom"/>
</dbReference>
<dbReference type="SUPFAM" id="SSF75304">
    <property type="entry name" value="Amidase signature (AS) enzymes"/>
    <property type="match status" value="1"/>
</dbReference>
<dbReference type="InterPro" id="IPR036928">
    <property type="entry name" value="AS_sf"/>
</dbReference>
<dbReference type="Pfam" id="PF26053">
    <property type="entry name" value="DUF8016"/>
    <property type="match status" value="1"/>
</dbReference>
<dbReference type="Gene3D" id="3.90.1300.10">
    <property type="entry name" value="Amidase signature (AS) domain"/>
    <property type="match status" value="1"/>
</dbReference>
<comment type="caution">
    <text evidence="3">The sequence shown here is derived from an EMBL/GenBank/DDBJ whole genome shotgun (WGS) entry which is preliminary data.</text>
</comment>
<sequence length="621" mass="69298">MRAISPQKTNGNELRIFAERGTRFLAVQPAKPLYAQYSGPSSYATVIPLNGHTTVTRDWLCRELDRYRSTDDVFCDAFLTGVILTGASDPPGLTILPDAWQLLESLGNRWTEPFRFEDNGEDIPKPGPYIAFERVLFEVFRLYDDTQGAFMNGVVYHHQKRALELGVGGEHAPSIAVAVPSRLRDAATPSQPLAGLRVAVKDVFQIRGVRTSLCNRAYHKLYPPAKETAACIKLLTQAGANVVGLTKLASFAATEEPIECVDFQAPWNPRADGYQSPAGSSSGSGAAIAAYPWLDIAIGSDTSGSGRRPGHWNGCFAMRPSHGALPVEGYIPSFRRFDVPVFYGRDIEACKDFAHHWYGKDSSIPGLGTRRLPLSIVYPSDYVRAIRNGAQVELIEKFTSDLEASFGVERRTVSFDALWDTSPPAEANSQSLQEYMKYACRNSFFHDDYHNFDQFREDYFKRYAKTPYISPPVHRQWERSAAITSDERDEAVARLEVYRNWFSQEVMRANTHLTIVVIPIEEIAPRYRDDATSDFWPTGVPMLFLSPVLGGPELTVPIGEVPFDSKVTREREYLPVGISLLAMPGWDMELFELAQKCLGNSGRATEVYAGKRMFGEGVARD</sequence>
<proteinExistence type="predicted"/>
<evidence type="ECO:0008006" key="5">
    <source>
        <dbReference type="Google" id="ProtNLM"/>
    </source>
</evidence>
<dbReference type="PANTHER" id="PTHR46310">
    <property type="entry name" value="AMIDASE 1"/>
    <property type="match status" value="1"/>
</dbReference>
<keyword evidence="4" id="KW-1185">Reference proteome</keyword>
<evidence type="ECO:0000313" key="3">
    <source>
        <dbReference type="EMBL" id="CAF9906072.1"/>
    </source>
</evidence>
<accession>A0A8H3EI16</accession>
<dbReference type="Proteomes" id="UP000664521">
    <property type="component" value="Unassembled WGS sequence"/>
</dbReference>
<evidence type="ECO:0000259" key="2">
    <source>
        <dbReference type="Pfam" id="PF26053"/>
    </source>
</evidence>
<name>A0A8H3EI16_9LECA</name>
<reference evidence="3" key="1">
    <citation type="submission" date="2021-03" db="EMBL/GenBank/DDBJ databases">
        <authorList>
            <person name="Tagirdzhanova G."/>
        </authorList>
    </citation>
    <scope>NUCLEOTIDE SEQUENCE</scope>
</reference>
<evidence type="ECO:0000313" key="4">
    <source>
        <dbReference type="Proteomes" id="UP000664521"/>
    </source>
</evidence>
<dbReference type="AlphaFoldDB" id="A0A8H3EI16"/>
<dbReference type="Pfam" id="PF01425">
    <property type="entry name" value="Amidase"/>
    <property type="match status" value="1"/>
</dbReference>
<organism evidence="3 4">
    <name type="scientific">Heterodermia speciosa</name>
    <dbReference type="NCBI Taxonomy" id="116794"/>
    <lineage>
        <taxon>Eukaryota</taxon>
        <taxon>Fungi</taxon>
        <taxon>Dikarya</taxon>
        <taxon>Ascomycota</taxon>
        <taxon>Pezizomycotina</taxon>
        <taxon>Lecanoromycetes</taxon>
        <taxon>OSLEUM clade</taxon>
        <taxon>Lecanoromycetidae</taxon>
        <taxon>Caliciales</taxon>
        <taxon>Physciaceae</taxon>
        <taxon>Heterodermia</taxon>
    </lineage>
</organism>
<dbReference type="EMBL" id="CAJPDS010000004">
    <property type="protein sequence ID" value="CAF9906072.1"/>
    <property type="molecule type" value="Genomic_DNA"/>
</dbReference>
<feature type="domain" description="Amidase" evidence="1">
    <location>
        <begin position="182"/>
        <end position="590"/>
    </location>
</feature>
<dbReference type="PANTHER" id="PTHR46310:SF7">
    <property type="entry name" value="AMIDASE 1"/>
    <property type="match status" value="1"/>
</dbReference>
<evidence type="ECO:0000259" key="1">
    <source>
        <dbReference type="Pfam" id="PF01425"/>
    </source>
</evidence>
<dbReference type="OrthoDB" id="5423360at2759"/>
<protein>
    <recommendedName>
        <fullName evidence="5">Amidase domain-containing protein</fullName>
    </recommendedName>
</protein>